<dbReference type="RefSeq" id="XP_024680427.1">
    <property type="nucleotide sequence ID" value="XM_024827922.1"/>
</dbReference>
<sequence length="300" mass="34818">MAQSTDSRDENTSENHFFYHSSWPARWSHPEFTDSHTERYKRWSQQPWFKDDNRSAVQLVSLADDEGWPWGFFIYRTVYTPESDQVWSACLEKIDRYIHWEIDQVDGDRYAGAEDHGFPERLVHEGYKNVILEDKQRWDGALIEQIREDFKNLIASRGGGIGEVVPRYTVCLVIDQHSLDSIMNTFEEPAESQCGGGPRKGFITMVDPMFVPGFEGYFGFMRVEIDRLWWLTVELCSSSSMRDICPEVQPGKIPVYNADLGYADDDPSWTGPRLVTPMTHREYVDSQRRDAAMNGSYHET</sequence>
<comment type="caution">
    <text evidence="1">The sequence shown here is derived from an EMBL/GenBank/DDBJ whole genome shotgun (WGS) entry which is preliminary data.</text>
</comment>
<dbReference type="VEuPathDB" id="FungiDB:P174DRAFT_443810"/>
<dbReference type="AlphaFoldDB" id="A0A2I1C2I6"/>
<accession>A0A2I1C2I6</accession>
<dbReference type="OrthoDB" id="6499973at2759"/>
<dbReference type="STRING" id="1392255.A0A2I1C2I6"/>
<evidence type="ECO:0000313" key="2">
    <source>
        <dbReference type="Proteomes" id="UP000234474"/>
    </source>
</evidence>
<dbReference type="EMBL" id="MSZS01000006">
    <property type="protein sequence ID" value="PKX91832.1"/>
    <property type="molecule type" value="Genomic_DNA"/>
</dbReference>
<dbReference type="GeneID" id="36535247"/>
<proteinExistence type="predicted"/>
<evidence type="ECO:0000313" key="1">
    <source>
        <dbReference type="EMBL" id="PKX91832.1"/>
    </source>
</evidence>
<reference evidence="2" key="1">
    <citation type="journal article" date="2018" name="Proc. Natl. Acad. Sci. U.S.A.">
        <title>Linking secondary metabolites to gene clusters through genome sequencing of six diverse Aspergillus species.</title>
        <authorList>
            <person name="Kaerboelling I."/>
            <person name="Vesth T.C."/>
            <person name="Frisvad J.C."/>
            <person name="Nybo J.L."/>
            <person name="Theobald S."/>
            <person name="Kuo A."/>
            <person name="Bowyer P."/>
            <person name="Matsuda Y."/>
            <person name="Mondo S."/>
            <person name="Lyhne E.K."/>
            <person name="Kogle M.E."/>
            <person name="Clum A."/>
            <person name="Lipzen A."/>
            <person name="Salamov A."/>
            <person name="Ngan C.Y."/>
            <person name="Daum C."/>
            <person name="Chiniquy J."/>
            <person name="Barry K."/>
            <person name="LaButti K."/>
            <person name="Haridas S."/>
            <person name="Simmons B.A."/>
            <person name="Magnuson J.K."/>
            <person name="Mortensen U.H."/>
            <person name="Larsen T.O."/>
            <person name="Grigoriev I.V."/>
            <person name="Baker S.E."/>
            <person name="Andersen M.R."/>
        </authorList>
    </citation>
    <scope>NUCLEOTIDE SEQUENCE [LARGE SCALE GENOMIC DNA]</scope>
    <source>
        <strain evidence="2">IBT 16806</strain>
    </source>
</reference>
<dbReference type="OMA" id="ADDEGWP"/>
<keyword evidence="2" id="KW-1185">Reference proteome</keyword>
<dbReference type="Proteomes" id="UP000234474">
    <property type="component" value="Unassembled WGS sequence"/>
</dbReference>
<organism evidence="1 2">
    <name type="scientific">Aspergillus novofumigatus (strain IBT 16806)</name>
    <dbReference type="NCBI Taxonomy" id="1392255"/>
    <lineage>
        <taxon>Eukaryota</taxon>
        <taxon>Fungi</taxon>
        <taxon>Dikarya</taxon>
        <taxon>Ascomycota</taxon>
        <taxon>Pezizomycotina</taxon>
        <taxon>Eurotiomycetes</taxon>
        <taxon>Eurotiomycetidae</taxon>
        <taxon>Eurotiales</taxon>
        <taxon>Aspergillaceae</taxon>
        <taxon>Aspergillus</taxon>
        <taxon>Aspergillus subgen. Fumigati</taxon>
    </lineage>
</organism>
<protein>
    <submittedName>
        <fullName evidence="1">Uncharacterized protein</fullName>
    </submittedName>
</protein>
<name>A0A2I1C2I6_ASPN1</name>
<gene>
    <name evidence="1" type="ORF">P174DRAFT_443810</name>
</gene>